<organism evidence="6 7">
    <name type="scientific">Shewanella cyperi</name>
    <dbReference type="NCBI Taxonomy" id="2814292"/>
    <lineage>
        <taxon>Bacteria</taxon>
        <taxon>Pseudomonadati</taxon>
        <taxon>Pseudomonadota</taxon>
        <taxon>Gammaproteobacteria</taxon>
        <taxon>Alteromonadales</taxon>
        <taxon>Shewanellaceae</taxon>
        <taxon>Shewanella</taxon>
    </lineage>
</organism>
<dbReference type="SUPFAM" id="SSF53850">
    <property type="entry name" value="Periplasmic binding protein-like II"/>
    <property type="match status" value="1"/>
</dbReference>
<evidence type="ECO:0000256" key="3">
    <source>
        <dbReference type="ARBA" id="ARBA00023125"/>
    </source>
</evidence>
<keyword evidence="7" id="KW-1185">Reference proteome</keyword>
<dbReference type="PROSITE" id="PS50931">
    <property type="entry name" value="HTH_LYSR"/>
    <property type="match status" value="1"/>
</dbReference>
<evidence type="ECO:0000256" key="2">
    <source>
        <dbReference type="ARBA" id="ARBA00023015"/>
    </source>
</evidence>
<dbReference type="EMBL" id="CP071504">
    <property type="protein sequence ID" value="QSX29019.1"/>
    <property type="molecule type" value="Genomic_DNA"/>
</dbReference>
<evidence type="ECO:0000256" key="1">
    <source>
        <dbReference type="ARBA" id="ARBA00009437"/>
    </source>
</evidence>
<dbReference type="PANTHER" id="PTHR30126">
    <property type="entry name" value="HTH-TYPE TRANSCRIPTIONAL REGULATOR"/>
    <property type="match status" value="1"/>
</dbReference>
<comment type="similarity">
    <text evidence="1">Belongs to the LysR transcriptional regulatory family.</text>
</comment>
<sequence>MAHAISLDALRVLDAIDQKGSFSAAAEALHRVPSALSYTMQKLENDLGSQLFDRRGQRARLTEAGLLVLNQGRELLLAAARLEEAVQQLESGWEPSLTLALDTVIPEEPLLALIGEFVALGKQVKINLIQESLGGGWDALYAGRADLAIGVSGELPRGHYHLQALGDLEFVFALAPSHPLALLPEPIGIEALAAWPAVVVADSSQSLAQRSSGLFDSRQLIRVASMATKIKAQRMGLGTGFLPRHLIRHELAHGDLVDRRVELPRPAQTLYLAWRKGEVGKALNWFVERLPNLDWGL</sequence>
<keyword evidence="3" id="KW-0238">DNA-binding</keyword>
<gene>
    <name evidence="6" type="ORF">JYB88_12240</name>
</gene>
<evidence type="ECO:0000313" key="6">
    <source>
        <dbReference type="EMBL" id="QSX29019.1"/>
    </source>
</evidence>
<dbReference type="PANTHER" id="PTHR30126:SF4">
    <property type="entry name" value="LYSR FAMILY TRANSCRIPTIONAL REGULATOR"/>
    <property type="match status" value="1"/>
</dbReference>
<proteinExistence type="inferred from homology"/>
<keyword evidence="2" id="KW-0805">Transcription regulation</keyword>
<dbReference type="Proteomes" id="UP000663281">
    <property type="component" value="Chromosome"/>
</dbReference>
<evidence type="ECO:0000256" key="4">
    <source>
        <dbReference type="ARBA" id="ARBA00023163"/>
    </source>
</evidence>
<dbReference type="GO" id="GO:0003700">
    <property type="term" value="F:DNA-binding transcription factor activity"/>
    <property type="evidence" value="ECO:0007669"/>
    <property type="project" value="InterPro"/>
</dbReference>
<dbReference type="Gene3D" id="3.40.190.10">
    <property type="entry name" value="Periplasmic binding protein-like II"/>
    <property type="match status" value="2"/>
</dbReference>
<feature type="domain" description="HTH lysR-type" evidence="5">
    <location>
        <begin position="5"/>
        <end position="62"/>
    </location>
</feature>
<keyword evidence="4" id="KW-0804">Transcription</keyword>
<dbReference type="InterPro" id="IPR005119">
    <property type="entry name" value="LysR_subst-bd"/>
</dbReference>
<dbReference type="Pfam" id="PF03466">
    <property type="entry name" value="LysR_substrate"/>
    <property type="match status" value="1"/>
</dbReference>
<reference evidence="6 7" key="1">
    <citation type="submission" date="2021-03" db="EMBL/GenBank/DDBJ databases">
        <title>Novel species identification of genus Shewanella.</title>
        <authorList>
            <person name="Liu G."/>
            <person name="Zhang Q."/>
        </authorList>
    </citation>
    <scope>NUCLEOTIDE SEQUENCE [LARGE SCALE GENOMIC DNA]</scope>
    <source>
        <strain evidence="6 7">FJAT-53726</strain>
    </source>
</reference>
<dbReference type="InterPro" id="IPR036388">
    <property type="entry name" value="WH-like_DNA-bd_sf"/>
</dbReference>
<dbReference type="InterPro" id="IPR036390">
    <property type="entry name" value="WH_DNA-bd_sf"/>
</dbReference>
<dbReference type="AlphaFoldDB" id="A0A974XR80"/>
<accession>A0A974XR80</accession>
<evidence type="ECO:0000313" key="7">
    <source>
        <dbReference type="Proteomes" id="UP000663281"/>
    </source>
</evidence>
<dbReference type="GO" id="GO:0000976">
    <property type="term" value="F:transcription cis-regulatory region binding"/>
    <property type="evidence" value="ECO:0007669"/>
    <property type="project" value="TreeGrafter"/>
</dbReference>
<dbReference type="RefSeq" id="WP_207324297.1">
    <property type="nucleotide sequence ID" value="NZ_CP071504.1"/>
</dbReference>
<dbReference type="Gene3D" id="1.10.10.10">
    <property type="entry name" value="Winged helix-like DNA-binding domain superfamily/Winged helix DNA-binding domain"/>
    <property type="match status" value="1"/>
</dbReference>
<dbReference type="InterPro" id="IPR000847">
    <property type="entry name" value="LysR_HTH_N"/>
</dbReference>
<dbReference type="KEGG" id="scyp:JYB88_12240"/>
<evidence type="ECO:0000259" key="5">
    <source>
        <dbReference type="PROSITE" id="PS50931"/>
    </source>
</evidence>
<dbReference type="Pfam" id="PF00126">
    <property type="entry name" value="HTH_1"/>
    <property type="match status" value="1"/>
</dbReference>
<protein>
    <submittedName>
        <fullName evidence="6">LysR family transcriptional regulator</fullName>
    </submittedName>
</protein>
<dbReference type="SUPFAM" id="SSF46785">
    <property type="entry name" value="Winged helix' DNA-binding domain"/>
    <property type="match status" value="1"/>
</dbReference>
<name>A0A974XR80_9GAMM</name>